<dbReference type="NCBIfam" id="NF002815">
    <property type="entry name" value="PRK02967.1"/>
    <property type="match status" value="1"/>
</dbReference>
<evidence type="ECO:0000313" key="7">
    <source>
        <dbReference type="EMBL" id="APX91212.1"/>
    </source>
</evidence>
<dbReference type="InterPro" id="IPR002145">
    <property type="entry name" value="CopG"/>
</dbReference>
<dbReference type="GO" id="GO:0003677">
    <property type="term" value="F:DNA binding"/>
    <property type="evidence" value="ECO:0007669"/>
    <property type="project" value="UniProtKB-KW"/>
</dbReference>
<accession>A0A2M9D3V7</accession>
<organism evidence="7">
    <name type="scientific">Brevirhabdus pacifica</name>
    <dbReference type="NCBI Taxonomy" id="1267768"/>
    <lineage>
        <taxon>Bacteria</taxon>
        <taxon>Pseudomonadati</taxon>
        <taxon>Pseudomonadota</taxon>
        <taxon>Alphaproteobacteria</taxon>
        <taxon>Rhodobacterales</taxon>
        <taxon>Paracoccaceae</taxon>
        <taxon>Brevirhabdus</taxon>
    </lineage>
</organism>
<dbReference type="InterPro" id="IPR050192">
    <property type="entry name" value="CopG/NikR_regulator"/>
</dbReference>
<dbReference type="SUPFAM" id="SSF47598">
    <property type="entry name" value="Ribbon-helix-helix"/>
    <property type="match status" value="1"/>
</dbReference>
<comment type="similarity">
    <text evidence="1">Belongs to the transcriptional regulatory CopG/NikR family.</text>
</comment>
<keyword evidence="7" id="KW-0614">Plasmid</keyword>
<sequence>MKRITITLDGDLLAEIDAHMEASGATNRSEAIRDLIARSLTPDAPCEAQCLGVASYTLDPAMRDLGLKVPKVRQDHHNQVAAALSVPVDHSTSLEVIVLTGPVGEVETIANALFLERGVRHGRLMLVPLAEDDGAHSHGDGHVHKHLRVADYF</sequence>
<dbReference type="InterPro" id="IPR027271">
    <property type="entry name" value="Acetolactate_synth/TF_NikR_C"/>
</dbReference>
<dbReference type="PANTHER" id="PTHR34719">
    <property type="entry name" value="NICKEL-RESPONSIVE REGULATOR"/>
    <property type="match status" value="1"/>
</dbReference>
<accession>A0A1P8QXV5</accession>
<evidence type="ECO:0000256" key="1">
    <source>
        <dbReference type="ARBA" id="ARBA00008478"/>
    </source>
</evidence>
<gene>
    <name evidence="7" type="ORF">BV394_15015</name>
</gene>
<dbReference type="OrthoDB" id="9806294at2"/>
<dbReference type="InterPro" id="IPR013321">
    <property type="entry name" value="Arc_rbn_hlx_hlx"/>
</dbReference>
<evidence type="ECO:0000256" key="4">
    <source>
        <dbReference type="ARBA" id="ARBA00023163"/>
    </source>
</evidence>
<evidence type="ECO:0000256" key="3">
    <source>
        <dbReference type="ARBA" id="ARBA00023125"/>
    </source>
</evidence>
<keyword evidence="4" id="KW-0804">Transcription</keyword>
<dbReference type="GO" id="GO:0006355">
    <property type="term" value="P:regulation of DNA-templated transcription"/>
    <property type="evidence" value="ECO:0007669"/>
    <property type="project" value="InterPro"/>
</dbReference>
<evidence type="ECO:0000256" key="2">
    <source>
        <dbReference type="ARBA" id="ARBA00023015"/>
    </source>
</evidence>
<proteinExistence type="inferred from homology"/>
<evidence type="ECO:0000259" key="5">
    <source>
        <dbReference type="Pfam" id="PF01402"/>
    </source>
</evidence>
<reference evidence="7" key="1">
    <citation type="submission" date="2017-01" db="EMBL/GenBank/DDBJ databases">
        <title>Genomic analysis of Xuhuaishuia manganoxidans DY6-4.</title>
        <authorList>
            <person name="Wang X."/>
        </authorList>
    </citation>
    <scope>NUCLEOTIDE SEQUENCE</scope>
    <source>
        <strain evidence="7">DY6-4</strain>
        <plasmid evidence="7">unnamed</plasmid>
    </source>
</reference>
<geneLocation type="plasmid" evidence="7">
    <name>unnamed</name>
</geneLocation>
<evidence type="ECO:0000259" key="6">
    <source>
        <dbReference type="Pfam" id="PF08753"/>
    </source>
</evidence>
<feature type="domain" description="Ribbon-helix-helix protein CopG" evidence="5">
    <location>
        <begin position="2"/>
        <end position="38"/>
    </location>
</feature>
<dbReference type="InterPro" id="IPR014864">
    <property type="entry name" value="TF_NikR_Ni-bd_C"/>
</dbReference>
<dbReference type="Gene3D" id="1.10.1220.10">
    <property type="entry name" value="Met repressor-like"/>
    <property type="match status" value="1"/>
</dbReference>
<dbReference type="InterPro" id="IPR010985">
    <property type="entry name" value="Ribbon_hlx_hlx"/>
</dbReference>
<feature type="domain" description="Transcription factor NikR nickel binding C-terminal" evidence="6">
    <location>
        <begin position="52"/>
        <end position="127"/>
    </location>
</feature>
<dbReference type="EMBL" id="CP019125">
    <property type="protein sequence ID" value="APX91212.1"/>
    <property type="molecule type" value="Genomic_DNA"/>
</dbReference>
<dbReference type="CDD" id="cd22231">
    <property type="entry name" value="RHH_NikR_HicB-like"/>
    <property type="match status" value="1"/>
</dbReference>
<dbReference type="RefSeq" id="WP_076981228.1">
    <property type="nucleotide sequence ID" value="NZ_CP019125.1"/>
</dbReference>
<protein>
    <submittedName>
        <fullName evidence="7">Nickel responsive regulator</fullName>
    </submittedName>
</protein>
<keyword evidence="2" id="KW-0805">Transcription regulation</keyword>
<dbReference type="SUPFAM" id="SSF55021">
    <property type="entry name" value="ACT-like"/>
    <property type="match status" value="1"/>
</dbReference>
<dbReference type="InterPro" id="IPR045865">
    <property type="entry name" value="ACT-like_dom_sf"/>
</dbReference>
<dbReference type="Pfam" id="PF01402">
    <property type="entry name" value="RHH_1"/>
    <property type="match status" value="1"/>
</dbReference>
<keyword evidence="3" id="KW-0238">DNA-binding</keyword>
<dbReference type="Gene3D" id="3.30.70.1150">
    <property type="entry name" value="ACT-like. Chain A, domain 2"/>
    <property type="match status" value="1"/>
</dbReference>
<dbReference type="Pfam" id="PF08753">
    <property type="entry name" value="NikR_C"/>
    <property type="match status" value="1"/>
</dbReference>
<dbReference type="AlphaFoldDB" id="A0A1P8QXV5"/>
<name>A0A1P8QXV5_9RHOB</name>
<dbReference type="PANTHER" id="PTHR34719:SF2">
    <property type="entry name" value="NICKEL-RESPONSIVE REGULATOR"/>
    <property type="match status" value="1"/>
</dbReference>